<proteinExistence type="predicted"/>
<dbReference type="InterPro" id="IPR013702">
    <property type="entry name" value="FIST_domain_N"/>
</dbReference>
<dbReference type="AlphaFoldDB" id="A0AAD3RUB5"/>
<evidence type="ECO:0000313" key="3">
    <source>
        <dbReference type="EMBL" id="GLK64740.1"/>
    </source>
</evidence>
<organism evidence="3 4">
    <name type="scientific">Paracoccus kondratievae</name>
    <dbReference type="NCBI Taxonomy" id="135740"/>
    <lineage>
        <taxon>Bacteria</taxon>
        <taxon>Pseudomonadati</taxon>
        <taxon>Pseudomonadota</taxon>
        <taxon>Alphaproteobacteria</taxon>
        <taxon>Rhodobacterales</taxon>
        <taxon>Paracoccaceae</taxon>
        <taxon>Paracoccus</taxon>
    </lineage>
</organism>
<dbReference type="InterPro" id="IPR019494">
    <property type="entry name" value="FIST_C"/>
</dbReference>
<protein>
    <recommendedName>
        <fullName evidence="5">GfdT protein</fullName>
    </recommendedName>
</protein>
<feature type="domain" description="FIST" evidence="1">
    <location>
        <begin position="31"/>
        <end position="231"/>
    </location>
</feature>
<dbReference type="SMART" id="SM00897">
    <property type="entry name" value="FIST"/>
    <property type="match status" value="1"/>
</dbReference>
<comment type="caution">
    <text evidence="3">The sequence shown here is derived from an EMBL/GenBank/DDBJ whole genome shotgun (WGS) entry which is preliminary data.</text>
</comment>
<evidence type="ECO:0008006" key="5">
    <source>
        <dbReference type="Google" id="ProtNLM"/>
    </source>
</evidence>
<dbReference type="SMART" id="SM01204">
    <property type="entry name" value="FIST_C"/>
    <property type="match status" value="1"/>
</dbReference>
<reference evidence="3" key="1">
    <citation type="journal article" date="2014" name="Int. J. Syst. Evol. Microbiol.">
        <title>Complete genome sequence of Corynebacterium casei LMG S-19264T (=DSM 44701T), isolated from a smear-ripened cheese.</title>
        <authorList>
            <consortium name="US DOE Joint Genome Institute (JGI-PGF)"/>
            <person name="Walter F."/>
            <person name="Albersmeier A."/>
            <person name="Kalinowski J."/>
            <person name="Ruckert C."/>
        </authorList>
    </citation>
    <scope>NUCLEOTIDE SEQUENCE</scope>
    <source>
        <strain evidence="3">VKM B-2222</strain>
    </source>
</reference>
<dbReference type="RefSeq" id="WP_271179832.1">
    <property type="nucleotide sequence ID" value="NZ_BSFH01000030.1"/>
</dbReference>
<dbReference type="Proteomes" id="UP001143349">
    <property type="component" value="Unassembled WGS sequence"/>
</dbReference>
<evidence type="ECO:0000259" key="2">
    <source>
        <dbReference type="SMART" id="SM01204"/>
    </source>
</evidence>
<sequence length="384" mass="40770">MGAAQDCIARASAPARDTDVTGRLARDLGPGPFALVMLFVSPQADIARIAAETAAQLPATHVVGCTTAGEISEAGYDEGAVLALGFPADLFAAEVLELTDLDHLSRSAAAAAFLQLRHDLANSHAHLPHEFAVLLVDGLSLREDDLASALAAGSGSVPLIGGSAGDGLRFKETLVIHRGRALRNAAVLSVLRGLCPVRALNMDHLNPTERRMVVTQADPAARIVQRINAEPAAQEYARILGKDPELIDYLTFASHPLAVRVGGRYHVRAVQRVLPSGDLLFFSAIAAGVVLALTEPDDLPTHLDRKLSQLAAPVPPVAVLGFDCVLRRIEAEHKQRGAAVSDVLRRHRVWGFSTYGEQFGPLHVNHTLTGCAIYPPGTRLTGVD</sequence>
<evidence type="ECO:0000313" key="4">
    <source>
        <dbReference type="Proteomes" id="UP001143349"/>
    </source>
</evidence>
<dbReference type="Pfam" id="PF10442">
    <property type="entry name" value="FIST_C"/>
    <property type="match status" value="1"/>
</dbReference>
<dbReference type="Pfam" id="PF08495">
    <property type="entry name" value="FIST"/>
    <property type="match status" value="1"/>
</dbReference>
<dbReference type="PANTHER" id="PTHR40252">
    <property type="entry name" value="BLR0328 PROTEIN"/>
    <property type="match status" value="1"/>
</dbReference>
<dbReference type="PANTHER" id="PTHR40252:SF2">
    <property type="entry name" value="BLR0328 PROTEIN"/>
    <property type="match status" value="1"/>
</dbReference>
<reference evidence="3" key="2">
    <citation type="submission" date="2023-01" db="EMBL/GenBank/DDBJ databases">
        <authorList>
            <person name="Sun Q."/>
            <person name="Evtushenko L."/>
        </authorList>
    </citation>
    <scope>NUCLEOTIDE SEQUENCE</scope>
    <source>
        <strain evidence="3">VKM B-2222</strain>
    </source>
</reference>
<gene>
    <name evidence="3" type="ORF">GCM10017635_22110</name>
</gene>
<dbReference type="EMBL" id="BSFH01000030">
    <property type="protein sequence ID" value="GLK64740.1"/>
    <property type="molecule type" value="Genomic_DNA"/>
</dbReference>
<accession>A0AAD3RUB5</accession>
<evidence type="ECO:0000259" key="1">
    <source>
        <dbReference type="SMART" id="SM00897"/>
    </source>
</evidence>
<name>A0AAD3RUB5_9RHOB</name>
<keyword evidence="4" id="KW-1185">Reference proteome</keyword>
<feature type="domain" description="FIST C-domain" evidence="2">
    <location>
        <begin position="232"/>
        <end position="361"/>
    </location>
</feature>